<evidence type="ECO:0000259" key="14">
    <source>
        <dbReference type="Pfam" id="PF16026"/>
    </source>
</evidence>
<organism evidence="15 16">
    <name type="scientific">Potamilus streckersoni</name>
    <dbReference type="NCBI Taxonomy" id="2493646"/>
    <lineage>
        <taxon>Eukaryota</taxon>
        <taxon>Metazoa</taxon>
        <taxon>Spiralia</taxon>
        <taxon>Lophotrochozoa</taxon>
        <taxon>Mollusca</taxon>
        <taxon>Bivalvia</taxon>
        <taxon>Autobranchia</taxon>
        <taxon>Heteroconchia</taxon>
        <taxon>Palaeoheterodonta</taxon>
        <taxon>Unionida</taxon>
        <taxon>Unionoidea</taxon>
        <taxon>Unionidae</taxon>
        <taxon>Ambleminae</taxon>
        <taxon>Lampsilini</taxon>
        <taxon>Potamilus</taxon>
    </lineage>
</organism>
<dbReference type="GO" id="GO:0035694">
    <property type="term" value="P:mitochondrial protein catabolic process"/>
    <property type="evidence" value="ECO:0007669"/>
    <property type="project" value="InterPro"/>
</dbReference>
<dbReference type="GO" id="GO:0005759">
    <property type="term" value="C:mitochondrial matrix"/>
    <property type="evidence" value="ECO:0007669"/>
    <property type="project" value="UniProtKB-SubCell"/>
</dbReference>
<reference evidence="15" key="3">
    <citation type="submission" date="2023-05" db="EMBL/GenBank/DDBJ databases">
        <authorList>
            <person name="Smith C.H."/>
        </authorList>
    </citation>
    <scope>NUCLEOTIDE SEQUENCE</scope>
    <source>
        <strain evidence="15">CHS0354</strain>
        <tissue evidence="15">Mantle</tissue>
    </source>
</reference>
<evidence type="ECO:0000256" key="9">
    <source>
        <dbReference type="ARBA" id="ARBA00023121"/>
    </source>
</evidence>
<accession>A0AAE0VMB7</accession>
<evidence type="ECO:0000256" key="2">
    <source>
        <dbReference type="ARBA" id="ARBA00004305"/>
    </source>
</evidence>
<evidence type="ECO:0000256" key="11">
    <source>
        <dbReference type="ARBA" id="ARBA00023136"/>
    </source>
</evidence>
<evidence type="ECO:0000256" key="4">
    <source>
        <dbReference type="ARBA" id="ARBA00008233"/>
    </source>
</evidence>
<evidence type="ECO:0000256" key="6">
    <source>
        <dbReference type="ARBA" id="ARBA00022490"/>
    </source>
</evidence>
<keyword evidence="11" id="KW-0472">Membrane</keyword>
<comment type="subcellular location">
    <subcellularLocation>
        <location evidence="3">Cytoplasm</location>
    </subcellularLocation>
    <subcellularLocation>
        <location evidence="2">Mitochondrion matrix</location>
    </subcellularLocation>
    <subcellularLocation>
        <location evidence="1">Mitochondrion outer membrane</location>
    </subcellularLocation>
</comment>
<sequence length="946" mass="107121">MDEKVKRLVAELPSIVQTNTKRSYDDVQKTLTSLQKYIKRPMAARSGVVKKLDVLEALLSVKYQEKNQNIFKHTKMIRQISEVGMKGNSGKTSCENNGISDVQTGSVSTDAGMQKPRPSSVIVGGGAGNDNPDAADQSTRPKTGSKKKQSEEVKKASGIIVQNTEETYHDKRTNEMLFLEDCLIRLQGMFNDDTKDYGEIIPAPKTNIMETVSTLCSYLVDVVGKIRRLKFENQHMKLIISGLHKHLIDGKEKPQMDLKPPKDMKNDLLTLELKQNAEEVIQTFNEFKTEAEYAAKLLEELSRMSKHIKQETEMGLSEPPKHVTGVCSKDRETDHGMNTDNKEPHISRHVEQLNTNFARATHVLEEHIASENIKGERNCMLSIFEALYKETQYLSEGKTCKDVSVLVGQKTPSIDQERTLYEMSRKAGEISDIQMEWKREADYAVQLLEELNKFSKDSIMQETEMTLSKPPQHVTLASSSSSKDDLINEIENTSSSRHVEQLNKTFATATDVLNKHMAVEKLQKENESLQSKLDGFIKEINNSTEGKTQDDVSSEMDQTESSYSNDNSNQESFIQPGEISNLQTICESAPESAVKGSNEMNEHFSGDSKGEAKNTVSEPHPKKTCTTDKNKTKAKRREKQNEQTQQSGNFEQLRENSDNTLSVLEEKTLSPNEIYILRSDIKTKTEQLEDMTGKQKQLSEQNSELVKHVNSLRTRLSELAGAKLTHGNASIADLSDPNRPTKLAEMYSELYSNQWTDAFEYLSKSNTEESDETLICCLYAILKDGYCFCKKIRDNQKLKLADIMFLPAECTEKNEVTQTDEVSEILAKHLSEAAKLSSSMAISNIFKAFVAKKETKKMYRKIMKPCRKYIEECVKLCWYMQVQTPPVFIDLKTAKGHSFVKDMYREYTAKGPRIAYVVWPALFLHYKGPMLVKGVAQVNFDSYQKS</sequence>
<gene>
    <name evidence="15" type="ORF">CHS0354_009707</name>
</gene>
<name>A0AAE0VMB7_9BIVA</name>
<dbReference type="GO" id="GO:0008289">
    <property type="term" value="F:lipid binding"/>
    <property type="evidence" value="ECO:0007669"/>
    <property type="project" value="UniProtKB-KW"/>
</dbReference>
<dbReference type="GO" id="GO:0035695">
    <property type="term" value="P:mitophagy by internal vacuole formation"/>
    <property type="evidence" value="ECO:0007669"/>
    <property type="project" value="TreeGrafter"/>
</dbReference>
<feature type="compositionally biased region" description="Basic and acidic residues" evidence="13">
    <location>
        <begin position="619"/>
        <end position="631"/>
    </location>
</feature>
<evidence type="ECO:0000256" key="1">
    <source>
        <dbReference type="ARBA" id="ARBA00004294"/>
    </source>
</evidence>
<dbReference type="GO" id="GO:0005741">
    <property type="term" value="C:mitochondrial outer membrane"/>
    <property type="evidence" value="ECO:0007669"/>
    <property type="project" value="UniProtKB-SubCell"/>
</dbReference>
<feature type="compositionally biased region" description="Basic and acidic residues" evidence="13">
    <location>
        <begin position="328"/>
        <end position="343"/>
    </location>
</feature>
<dbReference type="AlphaFoldDB" id="A0AAE0VMB7"/>
<evidence type="ECO:0000256" key="3">
    <source>
        <dbReference type="ARBA" id="ARBA00004496"/>
    </source>
</evidence>
<dbReference type="PANTHER" id="PTHR21771:SF0">
    <property type="entry name" value="MITOCHONDRIA-EATING PROTEIN"/>
    <property type="match status" value="1"/>
</dbReference>
<feature type="domain" description="Mitochondria-eating protein C-terminal" evidence="14">
    <location>
        <begin position="739"/>
        <end position="936"/>
    </location>
</feature>
<feature type="region of interest" description="Disordered" evidence="13">
    <location>
        <begin position="542"/>
        <end position="573"/>
    </location>
</feature>
<dbReference type="InterPro" id="IPR031981">
    <property type="entry name" value="MIEAP_C"/>
</dbReference>
<comment type="caution">
    <text evidence="15">The sequence shown here is derived from an EMBL/GenBank/DDBJ whole genome shotgun (WGS) entry which is preliminary data.</text>
</comment>
<feature type="region of interest" description="Disordered" evidence="13">
    <location>
        <begin position="88"/>
        <end position="156"/>
    </location>
</feature>
<feature type="compositionally biased region" description="Polar residues" evidence="13">
    <location>
        <begin position="89"/>
        <end position="111"/>
    </location>
</feature>
<feature type="compositionally biased region" description="Polar residues" evidence="13">
    <location>
        <begin position="559"/>
        <end position="573"/>
    </location>
</feature>
<keyword evidence="7" id="KW-1000">Mitochondrion outer membrane</keyword>
<feature type="region of interest" description="Disordered" evidence="13">
    <location>
        <begin position="311"/>
        <end position="343"/>
    </location>
</feature>
<keyword evidence="9" id="KW-0446">Lipid-binding</keyword>
<feature type="compositionally biased region" description="Basic and acidic residues" evidence="13">
    <location>
        <begin position="600"/>
        <end position="612"/>
    </location>
</feature>
<comment type="similarity">
    <text evidence="4">Belongs to the MIEAP family.</text>
</comment>
<dbReference type="InterPro" id="IPR026169">
    <property type="entry name" value="MIEAP"/>
</dbReference>
<evidence type="ECO:0000313" key="16">
    <source>
        <dbReference type="Proteomes" id="UP001195483"/>
    </source>
</evidence>
<dbReference type="Pfam" id="PF16026">
    <property type="entry name" value="MIEAP"/>
    <property type="match status" value="1"/>
</dbReference>
<keyword evidence="8" id="KW-0175">Coiled coil</keyword>
<keyword evidence="10" id="KW-0496">Mitochondrion</keyword>
<evidence type="ECO:0000256" key="7">
    <source>
        <dbReference type="ARBA" id="ARBA00022787"/>
    </source>
</evidence>
<evidence type="ECO:0000313" key="15">
    <source>
        <dbReference type="EMBL" id="KAK3582901.1"/>
    </source>
</evidence>
<evidence type="ECO:0000256" key="10">
    <source>
        <dbReference type="ARBA" id="ARBA00023128"/>
    </source>
</evidence>
<protein>
    <recommendedName>
        <fullName evidence="5">Mitochondria-eating protein</fullName>
    </recommendedName>
    <alternativeName>
        <fullName evidence="12">Spermatogenesis-associated protein 18</fullName>
    </alternativeName>
</protein>
<dbReference type="EMBL" id="JAEAOA010000619">
    <property type="protein sequence ID" value="KAK3582901.1"/>
    <property type="molecule type" value="Genomic_DNA"/>
</dbReference>
<dbReference type="PANTHER" id="PTHR21771">
    <property type="entry name" value="MITOCHONDRIA-EATING PROTEIN-RELATED"/>
    <property type="match status" value="1"/>
</dbReference>
<proteinExistence type="inferred from homology"/>
<keyword evidence="6" id="KW-0963">Cytoplasm</keyword>
<evidence type="ECO:0000256" key="13">
    <source>
        <dbReference type="SAM" id="MobiDB-lite"/>
    </source>
</evidence>
<dbReference type="Proteomes" id="UP001195483">
    <property type="component" value="Unassembled WGS sequence"/>
</dbReference>
<evidence type="ECO:0000256" key="5">
    <source>
        <dbReference type="ARBA" id="ARBA00019863"/>
    </source>
</evidence>
<reference evidence="15" key="2">
    <citation type="journal article" date="2021" name="Genome Biol. Evol.">
        <title>Developing a high-quality reference genome for a parasitic bivalve with doubly uniparental inheritance (Bivalvia: Unionida).</title>
        <authorList>
            <person name="Smith C.H."/>
        </authorList>
    </citation>
    <scope>NUCLEOTIDE SEQUENCE</scope>
    <source>
        <strain evidence="15">CHS0354</strain>
        <tissue evidence="15">Mantle</tissue>
    </source>
</reference>
<keyword evidence="16" id="KW-1185">Reference proteome</keyword>
<evidence type="ECO:0000256" key="8">
    <source>
        <dbReference type="ARBA" id="ARBA00023054"/>
    </source>
</evidence>
<feature type="region of interest" description="Disordered" evidence="13">
    <location>
        <begin position="589"/>
        <end position="658"/>
    </location>
</feature>
<evidence type="ECO:0000256" key="12">
    <source>
        <dbReference type="ARBA" id="ARBA00032687"/>
    </source>
</evidence>
<reference evidence="15" key="1">
    <citation type="journal article" date="2021" name="Genome Biol. Evol.">
        <title>A High-Quality Reference Genome for a Parasitic Bivalve with Doubly Uniparental Inheritance (Bivalvia: Unionida).</title>
        <authorList>
            <person name="Smith C.H."/>
        </authorList>
    </citation>
    <scope>NUCLEOTIDE SEQUENCE</scope>
    <source>
        <strain evidence="15">CHS0354</strain>
    </source>
</reference>